<dbReference type="AlphaFoldDB" id="A0A6D1SUK2"/>
<evidence type="ECO:0000313" key="1">
    <source>
        <dbReference type="EMBL" id="TAD62045.1"/>
    </source>
</evidence>
<comment type="caution">
    <text evidence="1">The sequence shown here is derived from an EMBL/GenBank/DDBJ whole genome shotgun (WGS) entry which is preliminary data.</text>
</comment>
<name>A0A6D1SUK2_SALET</name>
<organism evidence="1 2">
    <name type="scientific">Salmonella enterica subsp. enterica serovar Albany</name>
    <dbReference type="NCBI Taxonomy" id="211968"/>
    <lineage>
        <taxon>Bacteria</taxon>
        <taxon>Pseudomonadati</taxon>
        <taxon>Pseudomonadota</taxon>
        <taxon>Gammaproteobacteria</taxon>
        <taxon>Enterobacterales</taxon>
        <taxon>Enterobacteriaceae</taxon>
        <taxon>Salmonella</taxon>
    </lineage>
</organism>
<sequence>MKVGSGELQIATAQATSWRFPGATATCPTGKRVTGGGGICTSRTGYIWLTRSFPSANNSWSAACDTTEDQNGSITVYAICQ</sequence>
<evidence type="ECO:0000313" key="2">
    <source>
        <dbReference type="Proteomes" id="UP000293700"/>
    </source>
</evidence>
<reference evidence="1 2" key="1">
    <citation type="submission" date="2018-04" db="EMBL/GenBank/DDBJ databases">
        <title>Comparative genomic analysis of various Salmonella enterica serotypes in Singapore.</title>
        <authorList>
            <person name="Kohli G.S."/>
            <person name="Zwe Y.H."/>
            <person name="Ding Y."/>
            <person name="Givskov M."/>
            <person name="Liang Y."/>
        </authorList>
    </citation>
    <scope>NUCLEOTIDE SEQUENCE [LARGE SCALE GENOMIC DNA]</scope>
    <source>
        <strain evidence="2">sg_wb24</strain>
    </source>
</reference>
<accession>A0A6D1SUK2</accession>
<proteinExistence type="predicted"/>
<protein>
    <submittedName>
        <fullName evidence="1">Shufflon protein B</fullName>
    </submittedName>
</protein>
<dbReference type="Proteomes" id="UP000293700">
    <property type="component" value="Unassembled WGS sequence"/>
</dbReference>
<dbReference type="EMBL" id="QAUU01000023">
    <property type="protein sequence ID" value="TAD62045.1"/>
    <property type="molecule type" value="Genomic_DNA"/>
</dbReference>
<gene>
    <name evidence="1" type="ORF">DBZ74_08955</name>
</gene>